<keyword evidence="1 2" id="KW-0067">ATP-binding</keyword>
<feature type="binding site" evidence="4">
    <location>
        <begin position="230"/>
        <end position="237"/>
    </location>
    <ligand>
        <name>ATP</name>
        <dbReference type="ChEBI" id="CHEBI:30616"/>
    </ligand>
</feature>
<dbReference type="PIRSF" id="PIRSF038925">
    <property type="entry name" value="AMP-prot_trans"/>
    <property type="match status" value="1"/>
</dbReference>
<comment type="function">
    <text evidence="1">Adenylyltransferase that mediates the addition of adenosine 5'-monophosphate (AMP) to specific residues of target proteins.</text>
</comment>
<dbReference type="GO" id="GO:0005524">
    <property type="term" value="F:ATP binding"/>
    <property type="evidence" value="ECO:0007669"/>
    <property type="project" value="UniProtKB-UniRule"/>
</dbReference>
<evidence type="ECO:0000313" key="7">
    <source>
        <dbReference type="Proteomes" id="UP000479692"/>
    </source>
</evidence>
<dbReference type="Pfam" id="PF13784">
    <property type="entry name" value="Fic_N"/>
    <property type="match status" value="1"/>
</dbReference>
<feature type="binding site" evidence="4">
    <location>
        <begin position="265"/>
        <end position="266"/>
    </location>
    <ligand>
        <name>ATP</name>
        <dbReference type="ChEBI" id="CHEBI:30616"/>
    </ligand>
</feature>
<dbReference type="Gene3D" id="1.10.3290.10">
    <property type="entry name" value="Fido-like domain"/>
    <property type="match status" value="1"/>
</dbReference>
<dbReference type="PANTHER" id="PTHR13504:SF38">
    <property type="entry name" value="FIDO DOMAIN-CONTAINING PROTEIN"/>
    <property type="match status" value="1"/>
</dbReference>
<name>A0A7C9HM74_9GAMM</name>
<feature type="binding site" evidence="2">
    <location>
        <position position="265"/>
    </location>
    <ligand>
        <name>ATP</name>
        <dbReference type="ChEBI" id="CHEBI:30616"/>
    </ligand>
</feature>
<keyword evidence="1 2" id="KW-0547">Nucleotide-binding</keyword>
<dbReference type="SUPFAM" id="SSF46785">
    <property type="entry name" value="Winged helix' DNA-binding domain"/>
    <property type="match status" value="1"/>
</dbReference>
<evidence type="ECO:0000256" key="2">
    <source>
        <dbReference type="PIRSR" id="PIRSR038925-1"/>
    </source>
</evidence>
<protein>
    <recommendedName>
        <fullName evidence="1">Protein adenylyltransferase</fullName>
        <ecNumber evidence="1">2.7.7.108</ecNumber>
    </recommendedName>
    <alternativeName>
        <fullName evidence="1">AMPylator</fullName>
    </alternativeName>
</protein>
<dbReference type="GO" id="GO:0070733">
    <property type="term" value="F:AMPylase activity"/>
    <property type="evidence" value="ECO:0007669"/>
    <property type="project" value="UniProtKB-UniRule"/>
</dbReference>
<dbReference type="GO" id="GO:0000287">
    <property type="term" value="F:magnesium ion binding"/>
    <property type="evidence" value="ECO:0007669"/>
    <property type="project" value="UniProtKB-UniRule"/>
</dbReference>
<dbReference type="SUPFAM" id="SSF140931">
    <property type="entry name" value="Fic-like"/>
    <property type="match status" value="1"/>
</dbReference>
<evidence type="ECO:0000313" key="6">
    <source>
        <dbReference type="EMBL" id="MUV14116.1"/>
    </source>
</evidence>
<dbReference type="InterPro" id="IPR040198">
    <property type="entry name" value="Fido_containing"/>
</dbReference>
<dbReference type="AlphaFoldDB" id="A0A7C9HM74"/>
<accession>A0A7C9HM74</accession>
<dbReference type="PROSITE" id="PS51459">
    <property type="entry name" value="FIDO"/>
    <property type="match status" value="1"/>
</dbReference>
<dbReference type="InterPro" id="IPR036390">
    <property type="entry name" value="WH_DNA-bd_sf"/>
</dbReference>
<feature type="binding site" evidence="2">
    <location>
        <position position="84"/>
    </location>
    <ligand>
        <name>ATP</name>
        <dbReference type="ChEBI" id="CHEBI:30616"/>
    </ligand>
</feature>
<dbReference type="InterPro" id="IPR003812">
    <property type="entry name" value="Fido"/>
</dbReference>
<evidence type="ECO:0000256" key="3">
    <source>
        <dbReference type="PIRSR" id="PIRSR640198-1"/>
    </source>
</evidence>
<evidence type="ECO:0000259" key="5">
    <source>
        <dbReference type="PROSITE" id="PS51459"/>
    </source>
</evidence>
<reference evidence="6 7" key="1">
    <citation type="submission" date="2019-12" db="EMBL/GenBank/DDBJ databases">
        <authorList>
            <person name="Xu J."/>
        </authorList>
    </citation>
    <scope>NUCLEOTIDE SEQUENCE [LARGE SCALE GENOMIC DNA]</scope>
    <source>
        <strain evidence="6 7">HX-5-24</strain>
    </source>
</reference>
<dbReference type="PANTHER" id="PTHR13504">
    <property type="entry name" value="FIDO DOMAIN-CONTAINING PROTEIN DDB_G0283145"/>
    <property type="match status" value="1"/>
</dbReference>
<dbReference type="Gene3D" id="1.10.10.10">
    <property type="entry name" value="Winged helix-like DNA-binding domain superfamily/Winged helix DNA-binding domain"/>
    <property type="match status" value="1"/>
</dbReference>
<organism evidence="6 7">
    <name type="scientific">Noviluteimonas gilva</name>
    <dbReference type="NCBI Taxonomy" id="2682097"/>
    <lineage>
        <taxon>Bacteria</taxon>
        <taxon>Pseudomonadati</taxon>
        <taxon>Pseudomonadota</taxon>
        <taxon>Gammaproteobacteria</taxon>
        <taxon>Lysobacterales</taxon>
        <taxon>Lysobacteraceae</taxon>
        <taxon>Noviluteimonas</taxon>
    </lineage>
</organism>
<gene>
    <name evidence="6" type="ORF">GN331_07815</name>
</gene>
<dbReference type="Proteomes" id="UP000479692">
    <property type="component" value="Unassembled WGS sequence"/>
</dbReference>
<dbReference type="EMBL" id="WOXT01000002">
    <property type="protein sequence ID" value="MUV14116.1"/>
    <property type="molecule type" value="Genomic_DNA"/>
</dbReference>
<dbReference type="InterPro" id="IPR036597">
    <property type="entry name" value="Fido-like_dom_sf"/>
</dbReference>
<proteinExistence type="predicted"/>
<comment type="subunit">
    <text evidence="1">Homodimer.</text>
</comment>
<comment type="caution">
    <text evidence="6">The sequence shown here is derived from an EMBL/GenBank/DDBJ whole genome shotgun (WGS) entry which is preliminary data.</text>
</comment>
<dbReference type="InterPro" id="IPR026287">
    <property type="entry name" value="SoFic-like"/>
</dbReference>
<keyword evidence="7" id="KW-1185">Reference proteome</keyword>
<sequence length="391" mass="42969">MRRDQIAVDRQANLVPASGTPNALALVAPPTPRQLSVEAVQGAALGDAYAALGRLQGAVAHIPNVEMVTRTLARREAVKSSQIEGTRSNLSELLTYEATRGERGLPPDVKVTERYVLALQHGLERIREGGRAALDLRLIDALHALLMQDETTRLPVGAYRTEQVWIGTSSRIEDAAFVPAPPADVPRCMEEFEGAILQYAPREDEQGELTLLAQMAIAHAQFETIHPYQDGNGRTGRLLFPLLLAAEGYPPLYLSGALLRAKTEYYEALASVQLRGQWAPWLRLLSRAIVESCNESVSIAQDLAAMAERWEKSLERYRAHSATRRLPRFLLGHPVLSVQQAVEGLGVSQPAANAALNNLHAAGIVQLVNERRWGRVFQATEILERLDQPPS</sequence>
<feature type="active site" evidence="3">
    <location>
        <position position="226"/>
    </location>
</feature>
<feature type="binding site" evidence="2">
    <location>
        <position position="226"/>
    </location>
    <ligand>
        <name>ATP</name>
        <dbReference type="ChEBI" id="CHEBI:30616"/>
    </ligand>
</feature>
<dbReference type="EC" id="2.7.7.108" evidence="1"/>
<dbReference type="GO" id="GO:0042803">
    <property type="term" value="F:protein homodimerization activity"/>
    <property type="evidence" value="ECO:0007669"/>
    <property type="project" value="UniProtKB-UniRule"/>
</dbReference>
<dbReference type="InterPro" id="IPR036388">
    <property type="entry name" value="WH-like_DNA-bd_sf"/>
</dbReference>
<comment type="catalytic activity">
    <reaction evidence="1">
        <text>L-threonyl-[protein] + ATP = 3-O-(5'-adenylyl)-L-threonyl-[protein] + diphosphate</text>
        <dbReference type="Rhea" id="RHEA:54292"/>
        <dbReference type="Rhea" id="RHEA-COMP:11060"/>
        <dbReference type="Rhea" id="RHEA-COMP:13847"/>
        <dbReference type="ChEBI" id="CHEBI:30013"/>
        <dbReference type="ChEBI" id="CHEBI:30616"/>
        <dbReference type="ChEBI" id="CHEBI:33019"/>
        <dbReference type="ChEBI" id="CHEBI:138113"/>
        <dbReference type="EC" id="2.7.7.108"/>
    </reaction>
</comment>
<feature type="binding site" evidence="2">
    <location>
        <begin position="231"/>
        <end position="237"/>
    </location>
    <ligand>
        <name>ATP</name>
        <dbReference type="ChEBI" id="CHEBI:30616"/>
    </ligand>
</feature>
<evidence type="ECO:0000256" key="4">
    <source>
        <dbReference type="PIRSR" id="PIRSR640198-2"/>
    </source>
</evidence>
<keyword evidence="1" id="KW-0808">Transferase</keyword>
<dbReference type="RefSeq" id="WP_156641439.1">
    <property type="nucleotide sequence ID" value="NZ_WOXT01000002.1"/>
</dbReference>
<keyword evidence="1" id="KW-0548">Nucleotidyltransferase</keyword>
<evidence type="ECO:0000256" key="1">
    <source>
        <dbReference type="PIRNR" id="PIRNR038925"/>
    </source>
</evidence>
<comment type="catalytic activity">
    <reaction evidence="1">
        <text>L-tyrosyl-[protein] + ATP = O-(5'-adenylyl)-L-tyrosyl-[protein] + diphosphate</text>
        <dbReference type="Rhea" id="RHEA:54288"/>
        <dbReference type="Rhea" id="RHEA-COMP:10136"/>
        <dbReference type="Rhea" id="RHEA-COMP:13846"/>
        <dbReference type="ChEBI" id="CHEBI:30616"/>
        <dbReference type="ChEBI" id="CHEBI:33019"/>
        <dbReference type="ChEBI" id="CHEBI:46858"/>
        <dbReference type="ChEBI" id="CHEBI:83624"/>
        <dbReference type="EC" id="2.7.7.108"/>
    </reaction>
</comment>
<dbReference type="InterPro" id="IPR025758">
    <property type="entry name" value="Fic/DOC_N"/>
</dbReference>
<feature type="domain" description="Fido" evidence="5">
    <location>
        <begin position="134"/>
        <end position="287"/>
    </location>
</feature>
<dbReference type="Pfam" id="PF02661">
    <property type="entry name" value="Fic"/>
    <property type="match status" value="1"/>
</dbReference>